<comment type="caution">
    <text evidence="1">The sequence shown here is derived from an EMBL/GenBank/DDBJ whole genome shotgun (WGS) entry which is preliminary data.</text>
</comment>
<gene>
    <name evidence="1" type="ORF">C8N30_3849</name>
</gene>
<accession>A0A420DG76</accession>
<organism evidence="1 2">
    <name type="scientific">Sulfitobacter guttiformis</name>
    <dbReference type="NCBI Taxonomy" id="74349"/>
    <lineage>
        <taxon>Bacteria</taxon>
        <taxon>Pseudomonadati</taxon>
        <taxon>Pseudomonadota</taxon>
        <taxon>Alphaproteobacteria</taxon>
        <taxon>Rhodobacterales</taxon>
        <taxon>Roseobacteraceae</taxon>
        <taxon>Sulfitobacter</taxon>
    </lineage>
</organism>
<evidence type="ECO:0000313" key="1">
    <source>
        <dbReference type="EMBL" id="RKE92092.1"/>
    </source>
</evidence>
<evidence type="ECO:0000313" key="2">
    <source>
        <dbReference type="Proteomes" id="UP000284407"/>
    </source>
</evidence>
<dbReference type="Proteomes" id="UP000284407">
    <property type="component" value="Unassembled WGS sequence"/>
</dbReference>
<reference evidence="1 2" key="1">
    <citation type="submission" date="2018-09" db="EMBL/GenBank/DDBJ databases">
        <title>Genomic Encyclopedia of Archaeal and Bacterial Type Strains, Phase II (KMG-II): from individual species to whole genera.</title>
        <authorList>
            <person name="Goeker M."/>
        </authorList>
    </citation>
    <scope>NUCLEOTIDE SEQUENCE [LARGE SCALE GENOMIC DNA]</scope>
    <source>
        <strain evidence="1 2">DSM 11458</strain>
    </source>
</reference>
<sequence length="58" mass="6646">MASWQIHQSVWMTISLIGPINLDTRTIRLVGPFWKKTRASPDLDFNLEFPTSTQSIAQ</sequence>
<dbReference type="EMBL" id="RAQK01000003">
    <property type="protein sequence ID" value="RKE92092.1"/>
    <property type="molecule type" value="Genomic_DNA"/>
</dbReference>
<name>A0A420DG76_9RHOB</name>
<protein>
    <submittedName>
        <fullName evidence="1">Uncharacterized protein</fullName>
    </submittedName>
</protein>
<proteinExistence type="predicted"/>
<dbReference type="AlphaFoldDB" id="A0A420DG76"/>
<keyword evidence="2" id="KW-1185">Reference proteome</keyword>